<dbReference type="Proteomes" id="UP000001449">
    <property type="component" value="Chromosome 5"/>
</dbReference>
<dbReference type="PROSITE" id="PS50089">
    <property type="entry name" value="ZF_RING_2"/>
    <property type="match status" value="1"/>
</dbReference>
<dbReference type="PaxDb" id="35128-Thaps22643"/>
<dbReference type="GO" id="GO:0016567">
    <property type="term" value="P:protein ubiquitination"/>
    <property type="evidence" value="ECO:0000318"/>
    <property type="project" value="GO_Central"/>
</dbReference>
<dbReference type="InterPro" id="IPR013083">
    <property type="entry name" value="Znf_RING/FYVE/PHD"/>
</dbReference>
<feature type="domain" description="RING-type" evidence="3">
    <location>
        <begin position="10"/>
        <end position="49"/>
    </location>
</feature>
<dbReference type="InterPro" id="IPR051435">
    <property type="entry name" value="RING_finger_E3_ubiq-ligases"/>
</dbReference>
<dbReference type="AlphaFoldDB" id="B8C2A8"/>
<feature type="compositionally biased region" description="Polar residues" evidence="2">
    <location>
        <begin position="152"/>
        <end position="181"/>
    </location>
</feature>
<keyword evidence="1" id="KW-0862">Zinc</keyword>
<evidence type="ECO:0000313" key="4">
    <source>
        <dbReference type="EMBL" id="EED91916.1"/>
    </source>
</evidence>
<dbReference type="GO" id="GO:0008270">
    <property type="term" value="F:zinc ion binding"/>
    <property type="evidence" value="ECO:0007669"/>
    <property type="project" value="UniProtKB-KW"/>
</dbReference>
<feature type="compositionally biased region" description="Basic and acidic residues" evidence="2">
    <location>
        <begin position="199"/>
        <end position="209"/>
    </location>
</feature>
<keyword evidence="1" id="KW-0479">Metal-binding</keyword>
<dbReference type="PANTHER" id="PTHR22791">
    <property type="entry name" value="RING-TYPE DOMAIN-CONTAINING PROTEIN"/>
    <property type="match status" value="1"/>
</dbReference>
<dbReference type="SMART" id="SM00184">
    <property type="entry name" value="RING"/>
    <property type="match status" value="1"/>
</dbReference>
<feature type="compositionally biased region" description="Low complexity" evidence="2">
    <location>
        <begin position="611"/>
        <end position="625"/>
    </location>
</feature>
<dbReference type="Pfam" id="PF13920">
    <property type="entry name" value="zf-C3HC4_3"/>
    <property type="match status" value="1"/>
</dbReference>
<evidence type="ECO:0000313" key="5">
    <source>
        <dbReference type="Proteomes" id="UP000001449"/>
    </source>
</evidence>
<protein>
    <recommendedName>
        <fullName evidence="3">RING-type domain-containing protein</fullName>
    </recommendedName>
</protein>
<feature type="compositionally biased region" description="Polar residues" evidence="2">
    <location>
        <begin position="648"/>
        <end position="657"/>
    </location>
</feature>
<feature type="region of interest" description="Disordered" evidence="2">
    <location>
        <begin position="601"/>
        <end position="732"/>
    </location>
</feature>
<feature type="region of interest" description="Disordered" evidence="2">
    <location>
        <begin position="271"/>
        <end position="315"/>
    </location>
</feature>
<dbReference type="OMA" id="KCMECRT"/>
<dbReference type="CDD" id="cd16449">
    <property type="entry name" value="RING-HC"/>
    <property type="match status" value="1"/>
</dbReference>
<dbReference type="eggNOG" id="ENOG502SRHY">
    <property type="taxonomic scope" value="Eukaryota"/>
</dbReference>
<dbReference type="RefSeq" id="XP_002290164.1">
    <property type="nucleotide sequence ID" value="XM_002290128.1"/>
</dbReference>
<dbReference type="SUPFAM" id="SSF57850">
    <property type="entry name" value="RING/U-box"/>
    <property type="match status" value="1"/>
</dbReference>
<evidence type="ECO:0000256" key="2">
    <source>
        <dbReference type="SAM" id="MobiDB-lite"/>
    </source>
</evidence>
<dbReference type="GeneID" id="7446405"/>
<reference evidence="4 5" key="1">
    <citation type="journal article" date="2004" name="Science">
        <title>The genome of the diatom Thalassiosira pseudonana: ecology, evolution, and metabolism.</title>
        <authorList>
            <person name="Armbrust E.V."/>
            <person name="Berges J.A."/>
            <person name="Bowler C."/>
            <person name="Green B.R."/>
            <person name="Martinez D."/>
            <person name="Putnam N.H."/>
            <person name="Zhou S."/>
            <person name="Allen A.E."/>
            <person name="Apt K.E."/>
            <person name="Bechner M."/>
            <person name="Brzezinski M.A."/>
            <person name="Chaal B.K."/>
            <person name="Chiovitti A."/>
            <person name="Davis A.K."/>
            <person name="Demarest M.S."/>
            <person name="Detter J.C."/>
            <person name="Glavina T."/>
            <person name="Goodstein D."/>
            <person name="Hadi M.Z."/>
            <person name="Hellsten U."/>
            <person name="Hildebrand M."/>
            <person name="Jenkins B.D."/>
            <person name="Jurka J."/>
            <person name="Kapitonov V.V."/>
            <person name="Kroger N."/>
            <person name="Lau W.W."/>
            <person name="Lane T.W."/>
            <person name="Larimer F.W."/>
            <person name="Lippmeier J.C."/>
            <person name="Lucas S."/>
            <person name="Medina M."/>
            <person name="Montsant A."/>
            <person name="Obornik M."/>
            <person name="Parker M.S."/>
            <person name="Palenik B."/>
            <person name="Pazour G.J."/>
            <person name="Richardson P.M."/>
            <person name="Rynearson T.A."/>
            <person name="Saito M.A."/>
            <person name="Schwartz D.C."/>
            <person name="Thamatrakoln K."/>
            <person name="Valentin K."/>
            <person name="Vardi A."/>
            <person name="Wilkerson F.P."/>
            <person name="Rokhsar D.S."/>
        </authorList>
    </citation>
    <scope>NUCLEOTIDE SEQUENCE [LARGE SCALE GENOMIC DNA]</scope>
    <source>
        <strain evidence="4 5">CCMP1335</strain>
    </source>
</reference>
<dbReference type="InterPro" id="IPR001841">
    <property type="entry name" value="Znf_RING"/>
</dbReference>
<dbReference type="PANTHER" id="PTHR22791:SF6">
    <property type="entry name" value="RING-TYPE DOMAIN-CONTAINING PROTEIN"/>
    <property type="match status" value="1"/>
</dbReference>
<keyword evidence="5" id="KW-1185">Reference proteome</keyword>
<sequence length="732" mass="79652">MASSAFSFHCMICFEEFDPVTNYPVVLPCGHTYVCIECANRLDKCMECRTPLVSKVEVPPPPPNAGAASPDVQKENRYSAVRSSPGQAVRRGPQGGQLRNTMNKPPPQKHYVTTRLPLPKNAVLLSLIQASEPARRRAEEANLPPEMPPSPEKQTVTGNQSFSGTSNTRSNSENAGSTSLPKFTKPSPLFLDPSSSASHDAEHPSEYDEEQKIRVGTYLEGGPCGTYAVAVKTGLLVYPTLFEHTLQNDNDDVVKRDVEELVKNNYRNKMLMKKNENQKSGTDVGAGSKGSSDVGASAKTSLSGRKTPQSMMEHSHHTLVECHEKVPDGHHEGDHSIAVEAQFSPKESVLERSFDNDGDDDDSDNDSTTANVDISSALSDPGGSKPMAIIGYSALVQNINAEVLAFESTPMRSFPRSSSTAADFMSKSEHLLPTTPPPGAKVKPSTDPALTTTLKLQRQFSHGSYNPINSSGGDEFDRPLIRLKYGDRVQVVSMDSRGWVKLARGYGYIRLENDKQLVKVGGTSDKACQIEAMLHELSIERNRLKYEQKKLERLSAGLMIDLQSTLLTSDDLVVVPAPAGIPRSDSELSLLLPRKMDRQASNVSVDDLDISKSSRSSLTSPRVMSNLSGDRITGPQPREIRSVKSHSPGRQSMINSKTPPSPPAYPTTPGGSSYTMTPTRVNFRTGLSGHRALSSSHSHPHDFIGRPSRSMSNHAGLSSKKKSSSTRGRSIY</sequence>
<accession>B8C2A8</accession>
<feature type="region of interest" description="Disordered" evidence="2">
    <location>
        <begin position="133"/>
        <end position="209"/>
    </location>
</feature>
<dbReference type="KEGG" id="tps:THAPSDRAFT_22643"/>
<feature type="region of interest" description="Disordered" evidence="2">
    <location>
        <begin position="351"/>
        <end position="383"/>
    </location>
</feature>
<evidence type="ECO:0000256" key="1">
    <source>
        <dbReference type="PROSITE-ProRule" id="PRU00175"/>
    </source>
</evidence>
<organism evidence="4 5">
    <name type="scientific">Thalassiosira pseudonana</name>
    <name type="common">Marine diatom</name>
    <name type="synonym">Cyclotella nana</name>
    <dbReference type="NCBI Taxonomy" id="35128"/>
    <lineage>
        <taxon>Eukaryota</taxon>
        <taxon>Sar</taxon>
        <taxon>Stramenopiles</taxon>
        <taxon>Ochrophyta</taxon>
        <taxon>Bacillariophyta</taxon>
        <taxon>Coscinodiscophyceae</taxon>
        <taxon>Thalassiosirophycidae</taxon>
        <taxon>Thalassiosirales</taxon>
        <taxon>Thalassiosiraceae</taxon>
        <taxon>Thalassiosira</taxon>
    </lineage>
</organism>
<dbReference type="Gene3D" id="3.30.40.10">
    <property type="entry name" value="Zinc/RING finger domain, C3HC4 (zinc finger)"/>
    <property type="match status" value="1"/>
</dbReference>
<dbReference type="GO" id="GO:0061630">
    <property type="term" value="F:ubiquitin protein ligase activity"/>
    <property type="evidence" value="ECO:0000318"/>
    <property type="project" value="GO_Central"/>
</dbReference>
<name>B8C2A8_THAPS</name>
<feature type="compositionally biased region" description="Acidic residues" evidence="2">
    <location>
        <begin position="356"/>
        <end position="365"/>
    </location>
</feature>
<keyword evidence="1" id="KW-0863">Zinc-finger</keyword>
<reference evidence="4 5" key="2">
    <citation type="journal article" date="2008" name="Nature">
        <title>The Phaeodactylum genome reveals the evolutionary history of diatom genomes.</title>
        <authorList>
            <person name="Bowler C."/>
            <person name="Allen A.E."/>
            <person name="Badger J.H."/>
            <person name="Grimwood J."/>
            <person name="Jabbari K."/>
            <person name="Kuo A."/>
            <person name="Maheswari U."/>
            <person name="Martens C."/>
            <person name="Maumus F."/>
            <person name="Otillar R.P."/>
            <person name="Rayko E."/>
            <person name="Salamov A."/>
            <person name="Vandepoele K."/>
            <person name="Beszteri B."/>
            <person name="Gruber A."/>
            <person name="Heijde M."/>
            <person name="Katinka M."/>
            <person name="Mock T."/>
            <person name="Valentin K."/>
            <person name="Verret F."/>
            <person name="Berges J.A."/>
            <person name="Brownlee C."/>
            <person name="Cadoret J.P."/>
            <person name="Chiovitti A."/>
            <person name="Choi C.J."/>
            <person name="Coesel S."/>
            <person name="De Martino A."/>
            <person name="Detter J.C."/>
            <person name="Durkin C."/>
            <person name="Falciatore A."/>
            <person name="Fournet J."/>
            <person name="Haruta M."/>
            <person name="Huysman M.J."/>
            <person name="Jenkins B.D."/>
            <person name="Jiroutova K."/>
            <person name="Jorgensen R.E."/>
            <person name="Joubert Y."/>
            <person name="Kaplan A."/>
            <person name="Kroger N."/>
            <person name="Kroth P.G."/>
            <person name="La Roche J."/>
            <person name="Lindquist E."/>
            <person name="Lommer M."/>
            <person name="Martin-Jezequel V."/>
            <person name="Lopez P.J."/>
            <person name="Lucas S."/>
            <person name="Mangogna M."/>
            <person name="McGinnis K."/>
            <person name="Medlin L.K."/>
            <person name="Montsant A."/>
            <person name="Oudot-Le Secq M.P."/>
            <person name="Napoli C."/>
            <person name="Obornik M."/>
            <person name="Parker M.S."/>
            <person name="Petit J.L."/>
            <person name="Porcel B.M."/>
            <person name="Poulsen N."/>
            <person name="Robison M."/>
            <person name="Rychlewski L."/>
            <person name="Rynearson T.A."/>
            <person name="Schmutz J."/>
            <person name="Shapiro H."/>
            <person name="Siaut M."/>
            <person name="Stanley M."/>
            <person name="Sussman M.R."/>
            <person name="Taylor A.R."/>
            <person name="Vardi A."/>
            <person name="von Dassow P."/>
            <person name="Vyverman W."/>
            <person name="Willis A."/>
            <person name="Wyrwicz L.S."/>
            <person name="Rokhsar D.S."/>
            <person name="Weissenbach J."/>
            <person name="Armbrust E.V."/>
            <person name="Green B.R."/>
            <person name="Van de Peer Y."/>
            <person name="Grigoriev I.V."/>
        </authorList>
    </citation>
    <scope>NUCLEOTIDE SEQUENCE [LARGE SCALE GENOMIC DNA]</scope>
    <source>
        <strain evidence="4 5">CCMP1335</strain>
    </source>
</reference>
<feature type="region of interest" description="Disordered" evidence="2">
    <location>
        <begin position="57"/>
        <end position="116"/>
    </location>
</feature>
<dbReference type="InParanoid" id="B8C2A8"/>
<dbReference type="EMBL" id="CM000642">
    <property type="protein sequence ID" value="EED91916.1"/>
    <property type="molecule type" value="Genomic_DNA"/>
</dbReference>
<dbReference type="HOGENOM" id="CLU_378817_0_0_1"/>
<feature type="compositionally biased region" description="Polar residues" evidence="2">
    <location>
        <begin position="368"/>
        <end position="378"/>
    </location>
</feature>
<gene>
    <name evidence="4" type="ORF">THAPSDRAFT_22643</name>
</gene>
<evidence type="ECO:0000259" key="3">
    <source>
        <dbReference type="PROSITE" id="PS50089"/>
    </source>
</evidence>
<proteinExistence type="predicted"/>
<feature type="compositionally biased region" description="Polar residues" evidence="2">
    <location>
        <begin position="298"/>
        <end position="312"/>
    </location>
</feature>